<evidence type="ECO:0000313" key="3">
    <source>
        <dbReference type="EMBL" id="RNA11400.1"/>
    </source>
</evidence>
<dbReference type="Proteomes" id="UP000276133">
    <property type="component" value="Unassembled WGS sequence"/>
</dbReference>
<dbReference type="InterPro" id="IPR036056">
    <property type="entry name" value="Fibrinogen-like_C"/>
</dbReference>
<dbReference type="SMART" id="SM00186">
    <property type="entry name" value="FBG"/>
    <property type="match status" value="1"/>
</dbReference>
<reference evidence="3 4" key="1">
    <citation type="journal article" date="2018" name="Sci. Rep.">
        <title>Genomic signatures of local adaptation to the degree of environmental predictability in rotifers.</title>
        <authorList>
            <person name="Franch-Gras L."/>
            <person name="Hahn C."/>
            <person name="Garcia-Roger E.M."/>
            <person name="Carmona M.J."/>
            <person name="Serra M."/>
            <person name="Gomez A."/>
        </authorList>
    </citation>
    <scope>NUCLEOTIDE SEQUENCE [LARGE SCALE GENOMIC DNA]</scope>
    <source>
        <strain evidence="3">HYR1</strain>
    </source>
</reference>
<dbReference type="InterPro" id="IPR002181">
    <property type="entry name" value="Fibrinogen_a/b/g_C_dom"/>
</dbReference>
<dbReference type="OrthoDB" id="6275059at2759"/>
<dbReference type="PANTHER" id="PTHR19143:SF458">
    <property type="entry name" value="FIBRINOGEN C-TERMINAL DOMAIN-CONTAINING PROTEIN-RELATED"/>
    <property type="match status" value="1"/>
</dbReference>
<dbReference type="EMBL" id="REGN01005969">
    <property type="protein sequence ID" value="RNA11400.1"/>
    <property type="molecule type" value="Genomic_DNA"/>
</dbReference>
<proteinExistence type="predicted"/>
<feature type="domain" description="Fibrinogen C-terminal" evidence="2">
    <location>
        <begin position="357"/>
        <end position="521"/>
    </location>
</feature>
<comment type="caution">
    <text evidence="3">The sequence shown here is derived from an EMBL/GenBank/DDBJ whole genome shotgun (WGS) entry which is preliminary data.</text>
</comment>
<organism evidence="3 4">
    <name type="scientific">Brachionus plicatilis</name>
    <name type="common">Marine rotifer</name>
    <name type="synonym">Brachionus muelleri</name>
    <dbReference type="NCBI Taxonomy" id="10195"/>
    <lineage>
        <taxon>Eukaryota</taxon>
        <taxon>Metazoa</taxon>
        <taxon>Spiralia</taxon>
        <taxon>Gnathifera</taxon>
        <taxon>Rotifera</taxon>
        <taxon>Eurotatoria</taxon>
        <taxon>Monogononta</taxon>
        <taxon>Pseudotrocha</taxon>
        <taxon>Ploima</taxon>
        <taxon>Brachionidae</taxon>
        <taxon>Brachionus</taxon>
    </lineage>
</organism>
<accession>A0A3M7QJ69</accession>
<evidence type="ECO:0000256" key="1">
    <source>
        <dbReference type="SAM" id="SignalP"/>
    </source>
</evidence>
<evidence type="ECO:0000259" key="2">
    <source>
        <dbReference type="SMART" id="SM00186"/>
    </source>
</evidence>
<dbReference type="PANTHER" id="PTHR19143">
    <property type="entry name" value="FIBRINOGEN/TENASCIN/ANGIOPOEITIN"/>
    <property type="match status" value="1"/>
</dbReference>
<dbReference type="InterPro" id="IPR050373">
    <property type="entry name" value="Fibrinogen_C-term_domain"/>
</dbReference>
<dbReference type="AlphaFoldDB" id="A0A3M7QJ69"/>
<dbReference type="Gene3D" id="3.90.215.10">
    <property type="entry name" value="Gamma Fibrinogen, chain A, domain 1"/>
    <property type="match status" value="1"/>
</dbReference>
<gene>
    <name evidence="3" type="ORF">BpHYR1_042416</name>
</gene>
<protein>
    <submittedName>
        <fullName evidence="3">Tenascin isoform X1</fullName>
    </submittedName>
</protein>
<dbReference type="SUPFAM" id="SSF56496">
    <property type="entry name" value="Fibrinogen C-terminal domain-like"/>
    <property type="match status" value="1"/>
</dbReference>
<keyword evidence="1" id="KW-0732">Signal</keyword>
<sequence length="550" mass="62947">MQLSFSLVSLLVVFSMASAKRNTTKILPEHFLTIQNASKTHLSEFDTIHYNQSVVLVWELCGVEARSEITTIFESDIGNREKLIVLFNPSINSLIIETVLNNGQILNKTILDLKVDQLNTLFFLFSNEEKIHIFVDCPKSNRVKLEWLSPYVSKMTLIRLFKNAHGFLNLETALSTFKCRDLITVLPGTVIHFTGQLNNVGTLIFSFTVTNETVDIIYSFSFINANFQVISNNGQIFNIQVTQQITNSFYLLFTVSGIEIYLNCPYNQQNVGLWSVDLFNQRLQIETSRVHHVGNGGSAQLMLSFCTTNNLINIISGNNTECIPIQHLQSSVQHIDFGNSYTNIFLPNQVQIQLIEQFGSLDRFNYAYLMNPVHKILIASRINAKPRFFYRPINDYIEGFSDGQSNFWIGLDILNKVTNKYNYKLRIETENGKFVEEYKTFTVGNQESKYKLNVSDPIIFNCNGFSNHNNHEFSAYNFGRYSNQAISSNGGFWFTGSTNYFCFSCENVINTGGTAATTYNFGGYSYKYGLNNQYTRYDFNTKYLKMYLIP</sequence>
<dbReference type="Pfam" id="PF00147">
    <property type="entry name" value="Fibrinogen_C"/>
    <property type="match status" value="1"/>
</dbReference>
<keyword evidence="4" id="KW-1185">Reference proteome</keyword>
<feature type="chain" id="PRO_5018032140" evidence="1">
    <location>
        <begin position="20"/>
        <end position="550"/>
    </location>
</feature>
<dbReference type="InterPro" id="IPR014716">
    <property type="entry name" value="Fibrinogen_a/b/g_C_1"/>
</dbReference>
<evidence type="ECO:0000313" key="4">
    <source>
        <dbReference type="Proteomes" id="UP000276133"/>
    </source>
</evidence>
<name>A0A3M7QJ69_BRAPC</name>
<feature type="signal peptide" evidence="1">
    <location>
        <begin position="1"/>
        <end position="19"/>
    </location>
</feature>
<dbReference type="GO" id="GO:0005615">
    <property type="term" value="C:extracellular space"/>
    <property type="evidence" value="ECO:0007669"/>
    <property type="project" value="TreeGrafter"/>
</dbReference>
<dbReference type="STRING" id="10195.A0A3M7QJ69"/>